<dbReference type="GO" id="GO:0003677">
    <property type="term" value="F:DNA binding"/>
    <property type="evidence" value="ECO:0007669"/>
    <property type="project" value="UniProtKB-KW"/>
</dbReference>
<dbReference type="STRING" id="93222.NA29_02280"/>
<dbReference type="Proteomes" id="UP000215126">
    <property type="component" value="Chromosome 1"/>
</dbReference>
<evidence type="ECO:0000256" key="2">
    <source>
        <dbReference type="ARBA" id="ARBA00023172"/>
    </source>
</evidence>
<accession>A0A239SWM1</accession>
<dbReference type="PROSITE" id="PS51898">
    <property type="entry name" value="TYR_RECOMBINASE"/>
    <property type="match status" value="1"/>
</dbReference>
<dbReference type="OrthoDB" id="662444at2"/>
<feature type="region of interest" description="Disordered" evidence="3">
    <location>
        <begin position="319"/>
        <end position="342"/>
    </location>
</feature>
<evidence type="ECO:0000256" key="3">
    <source>
        <dbReference type="SAM" id="MobiDB-lite"/>
    </source>
</evidence>
<dbReference type="InterPro" id="IPR013762">
    <property type="entry name" value="Integrase-like_cat_sf"/>
</dbReference>
<sequence>MGRKPNNAGAIPNFRTRLNRDGTARYYYDYGWADGKRSLEPLGSDRQAALLKWAEIEGLRTAAAVDVRPTFVALVTEYRKKELPAKALSTRRLYDIILTRLQGTLGERALDDIRPADVAQIWQATAEKRGVVTANRTKAVLSLTLNQARLWGLMTQANPCVGVRGRKETGRKGVLVSDELYDAVYKHADLPLRNAMDLADLTSQRPGDLLAVRRTDVSNGYLRFSQAKTGSVVVIEVTGELKKLVDALLAWRGSEVDVSPYLLRDEKGHPLTRGQLRSRFDNARDKAKIDKADFQFRDLRARSVTRKAIESGLEEAQRLAGHTTPGMTAHYSRGARPVKPSR</sequence>
<dbReference type="SUPFAM" id="SSF56349">
    <property type="entry name" value="DNA breaking-rejoining enzymes"/>
    <property type="match status" value="1"/>
</dbReference>
<evidence type="ECO:0000313" key="6">
    <source>
        <dbReference type="Proteomes" id="UP000215126"/>
    </source>
</evidence>
<reference evidence="5 6" key="1">
    <citation type="submission" date="2017-06" db="EMBL/GenBank/DDBJ databases">
        <authorList>
            <consortium name="Pathogen Informatics"/>
        </authorList>
    </citation>
    <scope>NUCLEOTIDE SEQUENCE [LARGE SCALE GENOMIC DNA]</scope>
    <source>
        <strain evidence="5 6">NCTC13161</strain>
    </source>
</reference>
<keyword evidence="1" id="KW-0238">DNA-binding</keyword>
<dbReference type="GO" id="GO:0006310">
    <property type="term" value="P:DNA recombination"/>
    <property type="evidence" value="ECO:0007669"/>
    <property type="project" value="UniProtKB-KW"/>
</dbReference>
<keyword evidence="6" id="KW-1185">Reference proteome</keyword>
<dbReference type="KEGG" id="pspu:NA29_02280"/>
<dbReference type="Gene3D" id="1.10.443.10">
    <property type="entry name" value="Intergrase catalytic core"/>
    <property type="match status" value="1"/>
</dbReference>
<organism evidence="5 6">
    <name type="scientific">Pandoraea sputorum</name>
    <dbReference type="NCBI Taxonomy" id="93222"/>
    <lineage>
        <taxon>Bacteria</taxon>
        <taxon>Pseudomonadati</taxon>
        <taxon>Pseudomonadota</taxon>
        <taxon>Betaproteobacteria</taxon>
        <taxon>Burkholderiales</taxon>
        <taxon>Burkholderiaceae</taxon>
        <taxon>Pandoraea</taxon>
    </lineage>
</organism>
<feature type="domain" description="Tyr recombinase" evidence="4">
    <location>
        <begin position="171"/>
        <end position="342"/>
    </location>
</feature>
<gene>
    <name evidence="5" type="ORF">SAMEA4530655_04692</name>
</gene>
<protein>
    <submittedName>
        <fullName evidence="5">Site-specific recombinase XerD</fullName>
    </submittedName>
</protein>
<dbReference type="InterPro" id="IPR011010">
    <property type="entry name" value="DNA_brk_join_enz"/>
</dbReference>
<dbReference type="InterPro" id="IPR010998">
    <property type="entry name" value="Integrase_recombinase_N"/>
</dbReference>
<evidence type="ECO:0000256" key="1">
    <source>
        <dbReference type="ARBA" id="ARBA00023125"/>
    </source>
</evidence>
<keyword evidence="2" id="KW-0233">DNA recombination</keyword>
<dbReference type="Gene3D" id="1.10.150.130">
    <property type="match status" value="1"/>
</dbReference>
<proteinExistence type="predicted"/>
<dbReference type="EMBL" id="LT906435">
    <property type="protein sequence ID" value="SNU89632.1"/>
    <property type="molecule type" value="Genomic_DNA"/>
</dbReference>
<dbReference type="Pfam" id="PF00589">
    <property type="entry name" value="Phage_integrase"/>
    <property type="match status" value="1"/>
</dbReference>
<evidence type="ECO:0000259" key="4">
    <source>
        <dbReference type="PROSITE" id="PS51898"/>
    </source>
</evidence>
<dbReference type="GO" id="GO:0015074">
    <property type="term" value="P:DNA integration"/>
    <property type="evidence" value="ECO:0007669"/>
    <property type="project" value="InterPro"/>
</dbReference>
<evidence type="ECO:0000313" key="5">
    <source>
        <dbReference type="EMBL" id="SNU89632.1"/>
    </source>
</evidence>
<dbReference type="AlphaFoldDB" id="A0A239SWM1"/>
<dbReference type="InterPro" id="IPR002104">
    <property type="entry name" value="Integrase_catalytic"/>
</dbReference>
<name>A0A239SWM1_9BURK</name>